<proteinExistence type="inferred from homology"/>
<keyword evidence="1 2" id="KW-0378">Hydrolase</keyword>
<sequence>MRLFLGLDPPEALRGELAALAIGLPGARWVEAGNLHLTLRFIGEVNPAEAEDLDAELATLTAAPAPVRLQGIGTFGQGRRMNALWVGAEKDPALVHLHGAVENAVVRAGFPKETRKFLPHVTLARLKNPDRARLEGFIGAHNARAFAPFTADAVVLYRSHLTRDGAQYEVLERYPMRS</sequence>
<feature type="short sequence motif" description="HXTX 1" evidence="2">
    <location>
        <begin position="36"/>
        <end position="39"/>
    </location>
</feature>
<dbReference type="AlphaFoldDB" id="A0A1G6ZDW1"/>
<dbReference type="Proteomes" id="UP000199412">
    <property type="component" value="Unassembled WGS sequence"/>
</dbReference>
<dbReference type="SUPFAM" id="SSF55144">
    <property type="entry name" value="LigT-like"/>
    <property type="match status" value="1"/>
</dbReference>
<comment type="similarity">
    <text evidence="2">Belongs to the 2H phosphoesterase superfamily. ThpR family.</text>
</comment>
<feature type="active site" description="Proton donor" evidence="2">
    <location>
        <position position="36"/>
    </location>
</feature>
<dbReference type="InterPro" id="IPR004175">
    <property type="entry name" value="RNA_CPDase"/>
</dbReference>
<dbReference type="Pfam" id="PF13563">
    <property type="entry name" value="2_5_RNA_ligase2"/>
    <property type="match status" value="1"/>
</dbReference>
<dbReference type="EC" id="3.1.4.58" evidence="2"/>
<dbReference type="HAMAP" id="MF_01940">
    <property type="entry name" value="RNA_CPDase"/>
    <property type="match status" value="1"/>
</dbReference>
<dbReference type="PANTHER" id="PTHR35561">
    <property type="entry name" value="RNA 2',3'-CYCLIC PHOSPHODIESTERASE"/>
    <property type="match status" value="1"/>
</dbReference>
<dbReference type="OrthoDB" id="9793819at2"/>
<evidence type="ECO:0000256" key="2">
    <source>
        <dbReference type="HAMAP-Rule" id="MF_01940"/>
    </source>
</evidence>
<accession>A0A1G6ZDW1</accession>
<dbReference type="GO" id="GO:0016874">
    <property type="term" value="F:ligase activity"/>
    <property type="evidence" value="ECO:0007669"/>
    <property type="project" value="UniProtKB-KW"/>
</dbReference>
<comment type="catalytic activity">
    <reaction evidence="2">
        <text>a 3'-end 2',3'-cyclophospho-ribonucleotide-RNA + H2O = a 3'-end 2'-phospho-ribonucleotide-RNA + H(+)</text>
        <dbReference type="Rhea" id="RHEA:11828"/>
        <dbReference type="Rhea" id="RHEA-COMP:10464"/>
        <dbReference type="Rhea" id="RHEA-COMP:17353"/>
        <dbReference type="ChEBI" id="CHEBI:15377"/>
        <dbReference type="ChEBI" id="CHEBI:15378"/>
        <dbReference type="ChEBI" id="CHEBI:83064"/>
        <dbReference type="ChEBI" id="CHEBI:173113"/>
        <dbReference type="EC" id="3.1.4.58"/>
    </reaction>
</comment>
<evidence type="ECO:0000313" key="4">
    <source>
        <dbReference type="Proteomes" id="UP000199412"/>
    </source>
</evidence>
<feature type="active site" description="Proton acceptor" evidence="2">
    <location>
        <position position="120"/>
    </location>
</feature>
<evidence type="ECO:0000256" key="1">
    <source>
        <dbReference type="ARBA" id="ARBA00022801"/>
    </source>
</evidence>
<keyword evidence="4" id="KW-1185">Reference proteome</keyword>
<evidence type="ECO:0000313" key="3">
    <source>
        <dbReference type="EMBL" id="SDE00784.1"/>
    </source>
</evidence>
<dbReference type="Gene3D" id="3.90.1140.10">
    <property type="entry name" value="Cyclic phosphodiesterase"/>
    <property type="match status" value="1"/>
</dbReference>
<keyword evidence="3" id="KW-0436">Ligase</keyword>
<dbReference type="GO" id="GO:0004113">
    <property type="term" value="F:2',3'-cyclic-nucleotide 3'-phosphodiesterase activity"/>
    <property type="evidence" value="ECO:0007669"/>
    <property type="project" value="InterPro"/>
</dbReference>
<dbReference type="EMBL" id="FNAP01000002">
    <property type="protein sequence ID" value="SDE00784.1"/>
    <property type="molecule type" value="Genomic_DNA"/>
</dbReference>
<dbReference type="GO" id="GO:0008664">
    <property type="term" value="F:RNA 2',3'-cyclic 3'-phosphodiesterase activity"/>
    <property type="evidence" value="ECO:0007669"/>
    <property type="project" value="UniProtKB-EC"/>
</dbReference>
<dbReference type="NCBIfam" id="TIGR02258">
    <property type="entry name" value="2_5_ligase"/>
    <property type="match status" value="1"/>
</dbReference>
<comment type="function">
    <text evidence="2">Hydrolyzes RNA 2',3'-cyclic phosphodiester to an RNA 2'-phosphomonoester.</text>
</comment>
<reference evidence="3 4" key="1">
    <citation type="submission" date="2016-10" db="EMBL/GenBank/DDBJ databases">
        <authorList>
            <person name="de Groot N.N."/>
        </authorList>
    </citation>
    <scope>NUCLEOTIDE SEQUENCE [LARGE SCALE GENOMIC DNA]</scope>
    <source>
        <strain evidence="3 4">ATCC 700224</strain>
    </source>
</reference>
<dbReference type="STRING" id="69960.SAMN05421720_102348"/>
<dbReference type="PANTHER" id="PTHR35561:SF1">
    <property type="entry name" value="RNA 2',3'-CYCLIC PHOSPHODIESTERASE"/>
    <property type="match status" value="1"/>
</dbReference>
<dbReference type="RefSeq" id="WP_092783088.1">
    <property type="nucleotide sequence ID" value="NZ_FNAP01000002.1"/>
</dbReference>
<name>A0A1G6ZDW1_9PROT</name>
<feature type="short sequence motif" description="HXTX 2" evidence="2">
    <location>
        <begin position="120"/>
        <end position="123"/>
    </location>
</feature>
<gene>
    <name evidence="3" type="ORF">SAMN05421720_102348</name>
</gene>
<organism evidence="3 4">
    <name type="scientific">Rhodospira trueperi</name>
    <dbReference type="NCBI Taxonomy" id="69960"/>
    <lineage>
        <taxon>Bacteria</taxon>
        <taxon>Pseudomonadati</taxon>
        <taxon>Pseudomonadota</taxon>
        <taxon>Alphaproteobacteria</taxon>
        <taxon>Rhodospirillales</taxon>
        <taxon>Rhodospirillaceae</taxon>
        <taxon>Rhodospira</taxon>
    </lineage>
</organism>
<protein>
    <recommendedName>
        <fullName evidence="2">RNA 2',3'-cyclic phosphodiesterase</fullName>
        <shortName evidence="2">RNA 2',3'-CPDase</shortName>
        <ecNumber evidence="2">3.1.4.58</ecNumber>
    </recommendedName>
</protein>
<dbReference type="InterPro" id="IPR009097">
    <property type="entry name" value="Cyclic_Pdiesterase"/>
</dbReference>